<organism evidence="4 5">
    <name type="scientific">Roseateles aquae</name>
    <dbReference type="NCBI Taxonomy" id="3077235"/>
    <lineage>
        <taxon>Bacteria</taxon>
        <taxon>Pseudomonadati</taxon>
        <taxon>Pseudomonadota</taxon>
        <taxon>Betaproteobacteria</taxon>
        <taxon>Burkholderiales</taxon>
        <taxon>Sphaerotilaceae</taxon>
        <taxon>Roseateles</taxon>
    </lineage>
</organism>
<protein>
    <submittedName>
        <fullName evidence="4">Uncharacterized protein</fullName>
    </submittedName>
</protein>
<feature type="transmembrane region" description="Helical" evidence="2">
    <location>
        <begin position="1206"/>
        <end position="1234"/>
    </location>
</feature>
<name>A0ABU3PGR5_9BURK</name>
<feature type="transmembrane region" description="Helical" evidence="2">
    <location>
        <begin position="554"/>
        <end position="580"/>
    </location>
</feature>
<feature type="region of interest" description="Disordered" evidence="1">
    <location>
        <begin position="638"/>
        <end position="664"/>
    </location>
</feature>
<keyword evidence="2" id="KW-0472">Membrane</keyword>
<gene>
    <name evidence="4" type="ORF">RQP53_20475</name>
</gene>
<feature type="compositionally biased region" description="Pro residues" evidence="1">
    <location>
        <begin position="642"/>
        <end position="652"/>
    </location>
</feature>
<keyword evidence="5" id="KW-1185">Reference proteome</keyword>
<sequence>MKPVFQGALRAALLTIVLSGLFSPSVELHAAPLSPAELPRMLQDWLPWAQQGHEEETCPRRHDGNAERECLWPARLALQAGASGASFRYEVEVFGKALLVPLPGEATAWPQEVKSGSRALAVVNQGGRPATLLPPGRHLIEGQIPWRQMPQDLLLPSNLAALQLQVDGVTLNRSANAEGRVWLRQTQQAAQQSDGLTLNTVRLLDDQIPLRLHSHYELSVAGKAREITLPLALLPGWTAEQIDSLLPVRLQDDGRLIIQARPGRWQITVSGRLMQPAQDLTLPKAEGASAEEVWAVAAHNELRLIRVDGPASVDPKQVEMPNDWRQYPAYRMRPGDQIRLLQSRRGNAQPEPDELKLRRQLWLDFDGGGYTVHDEIQGKLSRSTRLEAAAPLQLGSASVNGQEQTITRQRGDGPAGVELRDLSATLHADSRIEGGTRDFSAAGWQSDFSALTVALALPPGWQLLHAGGVDSVSGSWVAQWTLWDMFFLLLASLAAARLLGWRSGLLLAAALGLSWHQATAPGLPIWLLLLALLGLKQVLPVASKASRIAARGHALAAFALALLLLPHAVTQLRLCLYPVLETPASRFQREAVPAAAPAVTLPPDVQVEAAPDQAAAPPPHAPLPVLSNVREVKASVMAVSKPRPPGDAPPSRPEQIDPSARVQTGPGLPRWNWHSYSLNWQGPVRQDQALSLWLLPPWATVIWRLLSLGLLLAALARLAGVKRGQHGADGEGHSLWPQTRPARFESTAALLLALSLGGLLLTPPSAEAAPAAQAKPDPAASSSSSLPPPSKELLDELRARLDPPPPCLPQCAELARGLLSATGSKLQLRLELHALAEVAVPLPGQGNHWQPSQILLDGKTATTRRDAQGQLWLLAPRGVSQLLLEADAGNASSVDISLPLPLRELKSQLQGWSLAGADARGQYASAISLLREQDISASSKGDGASLRDSLPPLVQIERRLQLGLQWSVETRIRRLAPSRAPLQVRYALLAGEAINDASVRVENGEAVLQLGGEEERQVQSSLAIAPQLRLKSSSAPQQIERWVLNAAPQWHLSLAGIPPIQHGEAGQWAPAWQPWPGESVELNIVKPAGVDGQTLTLDSAQTTVKPGLRASDYELQARLRTSLGGQQKITLPEGAELLAISVDGNTLPLQAQDRVLNVPLTPGEHLLTLRWREPQGMGLLFRNSPLQLGSAGVNDTLQIQLPEDRLVLALGGPLMGPAVLIWGVIAALLLASWALGRWGTGAGLHSLPLRAPGWLLLGLGLAPVSLGGLAVLLAWFVLLQQRQRWAGQMSRWAWMAAQLGLLLLTLAATTVLLDVLRTGLLGYPDLMIRGNESSSHLLRWYADRFGSQTAQAWVISVPLLAYRIAMLLWALWLAASVLNWLRWAWACFSSGGLWPEKLAIPAKRSGKPTD</sequence>
<feature type="signal peptide" evidence="3">
    <location>
        <begin position="1"/>
        <end position="30"/>
    </location>
</feature>
<reference evidence="4" key="1">
    <citation type="submission" date="2023-09" db="EMBL/GenBank/DDBJ databases">
        <title>Paucibacter sp. APW11 Genome sequencing and assembly.</title>
        <authorList>
            <person name="Kim I."/>
        </authorList>
    </citation>
    <scope>NUCLEOTIDE SEQUENCE</scope>
    <source>
        <strain evidence="4">APW11</strain>
    </source>
</reference>
<proteinExistence type="predicted"/>
<evidence type="ECO:0000256" key="1">
    <source>
        <dbReference type="SAM" id="MobiDB-lite"/>
    </source>
</evidence>
<feature type="compositionally biased region" description="Low complexity" evidence="1">
    <location>
        <begin position="767"/>
        <end position="785"/>
    </location>
</feature>
<evidence type="ECO:0000313" key="4">
    <source>
        <dbReference type="EMBL" id="MDT9001664.1"/>
    </source>
</evidence>
<feature type="transmembrane region" description="Helical" evidence="2">
    <location>
        <begin position="523"/>
        <end position="542"/>
    </location>
</feature>
<feature type="transmembrane region" description="Helical" evidence="2">
    <location>
        <begin position="1360"/>
        <end position="1381"/>
    </location>
</feature>
<evidence type="ECO:0000313" key="5">
    <source>
        <dbReference type="Proteomes" id="UP001246372"/>
    </source>
</evidence>
<feature type="region of interest" description="Disordered" evidence="1">
    <location>
        <begin position="767"/>
        <end position="791"/>
    </location>
</feature>
<keyword evidence="2" id="KW-1133">Transmembrane helix</keyword>
<dbReference type="Proteomes" id="UP001246372">
    <property type="component" value="Unassembled WGS sequence"/>
</dbReference>
<feature type="transmembrane region" description="Helical" evidence="2">
    <location>
        <begin position="1291"/>
        <end position="1313"/>
    </location>
</feature>
<evidence type="ECO:0000256" key="2">
    <source>
        <dbReference type="SAM" id="Phobius"/>
    </source>
</evidence>
<dbReference type="RefSeq" id="WP_315652545.1">
    <property type="nucleotide sequence ID" value="NZ_JAVXZY010000010.1"/>
</dbReference>
<keyword evidence="3" id="KW-0732">Signal</keyword>
<keyword evidence="2" id="KW-0812">Transmembrane</keyword>
<feature type="transmembrane region" description="Helical" evidence="2">
    <location>
        <begin position="1254"/>
        <end position="1279"/>
    </location>
</feature>
<dbReference type="EMBL" id="JAVXZY010000010">
    <property type="protein sequence ID" value="MDT9001664.1"/>
    <property type="molecule type" value="Genomic_DNA"/>
</dbReference>
<feature type="chain" id="PRO_5047179821" evidence="3">
    <location>
        <begin position="31"/>
        <end position="1410"/>
    </location>
</feature>
<accession>A0ABU3PGR5</accession>
<comment type="caution">
    <text evidence="4">The sequence shown here is derived from an EMBL/GenBank/DDBJ whole genome shotgun (WGS) entry which is preliminary data.</text>
</comment>
<evidence type="ECO:0000256" key="3">
    <source>
        <dbReference type="SAM" id="SignalP"/>
    </source>
</evidence>